<dbReference type="SUPFAM" id="SSF82199">
    <property type="entry name" value="SET domain"/>
    <property type="match status" value="1"/>
</dbReference>
<evidence type="ECO:0000313" key="3">
    <source>
        <dbReference type="WBParaSite" id="SMUV_0000063501-mRNA-1"/>
    </source>
</evidence>
<dbReference type="GO" id="GO:0005700">
    <property type="term" value="C:polytene chromosome"/>
    <property type="evidence" value="ECO:0007669"/>
    <property type="project" value="TreeGrafter"/>
</dbReference>
<dbReference type="SMART" id="SM00317">
    <property type="entry name" value="SET"/>
    <property type="match status" value="1"/>
</dbReference>
<proteinExistence type="predicted"/>
<dbReference type="InterPro" id="IPR051760">
    <property type="entry name" value="KMT5A"/>
</dbReference>
<evidence type="ECO:0000313" key="2">
    <source>
        <dbReference type="Proteomes" id="UP000046393"/>
    </source>
</evidence>
<evidence type="ECO:0000259" key="1">
    <source>
        <dbReference type="PROSITE" id="PS50280"/>
    </source>
</evidence>
<keyword evidence="2" id="KW-1185">Reference proteome</keyword>
<protein>
    <submittedName>
        <fullName evidence="3">SET domain-containing protein</fullName>
    </submittedName>
</protein>
<dbReference type="Pfam" id="PF00856">
    <property type="entry name" value="SET"/>
    <property type="match status" value="1"/>
</dbReference>
<dbReference type="PANTHER" id="PTHR46167">
    <property type="entry name" value="N-LYSINE METHYLTRANSFERASE KMT5A"/>
    <property type="match status" value="1"/>
</dbReference>
<accession>A0A0N5A966</accession>
<feature type="domain" description="SET" evidence="1">
    <location>
        <begin position="1"/>
        <end position="117"/>
    </location>
</feature>
<dbReference type="AlphaFoldDB" id="A0A0N5A966"/>
<dbReference type="PROSITE" id="PS50280">
    <property type="entry name" value="SET"/>
    <property type="match status" value="1"/>
</dbReference>
<dbReference type="PANTHER" id="PTHR46167:SF1">
    <property type="entry name" value="N-LYSINE METHYLTRANSFERASE KMT5A"/>
    <property type="match status" value="1"/>
</dbReference>
<dbReference type="GO" id="GO:0005634">
    <property type="term" value="C:nucleus"/>
    <property type="evidence" value="ECO:0007669"/>
    <property type="project" value="TreeGrafter"/>
</dbReference>
<dbReference type="WBParaSite" id="SMUV_0000063501-mRNA-1">
    <property type="protein sequence ID" value="SMUV_0000063501-mRNA-1"/>
    <property type="gene ID" value="SMUV_0000063501"/>
</dbReference>
<sequence length="133" mass="15175">ISKKYLTSTVYSLAYLACKKVLLLSGELIDVHTARERERKYAEDSNIGSFMYFFKYGNKSYCVDATEETIFKGRLINHSILHPNLKTKVIEIKGVVHLILVAKRDIQPGEELLYDYGDRTALTVASNPWLLNS</sequence>
<dbReference type="STRING" id="451379.A0A0N5A966"/>
<name>A0A0N5A966_9BILA</name>
<organism evidence="2 3">
    <name type="scientific">Syphacia muris</name>
    <dbReference type="NCBI Taxonomy" id="451379"/>
    <lineage>
        <taxon>Eukaryota</taxon>
        <taxon>Metazoa</taxon>
        <taxon>Ecdysozoa</taxon>
        <taxon>Nematoda</taxon>
        <taxon>Chromadorea</taxon>
        <taxon>Rhabditida</taxon>
        <taxon>Spirurina</taxon>
        <taxon>Oxyuridomorpha</taxon>
        <taxon>Oxyuroidea</taxon>
        <taxon>Oxyuridae</taxon>
        <taxon>Syphacia</taxon>
    </lineage>
</organism>
<dbReference type="Proteomes" id="UP000046393">
    <property type="component" value="Unplaced"/>
</dbReference>
<dbReference type="GO" id="GO:0042799">
    <property type="term" value="F:histone H4K20 methyltransferase activity"/>
    <property type="evidence" value="ECO:0007669"/>
    <property type="project" value="TreeGrafter"/>
</dbReference>
<dbReference type="GO" id="GO:0043516">
    <property type="term" value="P:regulation of DNA damage response, signal transduction by p53 class mediator"/>
    <property type="evidence" value="ECO:0007669"/>
    <property type="project" value="TreeGrafter"/>
</dbReference>
<reference evidence="3" key="1">
    <citation type="submission" date="2017-02" db="UniProtKB">
        <authorList>
            <consortium name="WormBaseParasite"/>
        </authorList>
    </citation>
    <scope>IDENTIFICATION</scope>
</reference>
<dbReference type="InterPro" id="IPR046341">
    <property type="entry name" value="SET_dom_sf"/>
</dbReference>
<dbReference type="Gene3D" id="2.170.270.10">
    <property type="entry name" value="SET domain"/>
    <property type="match status" value="1"/>
</dbReference>
<dbReference type="GO" id="GO:0006357">
    <property type="term" value="P:regulation of transcription by RNA polymerase II"/>
    <property type="evidence" value="ECO:0007669"/>
    <property type="project" value="TreeGrafter"/>
</dbReference>
<dbReference type="InterPro" id="IPR001214">
    <property type="entry name" value="SET_dom"/>
</dbReference>